<accession>A0ABS2E5Q2</accession>
<evidence type="ECO:0000313" key="3">
    <source>
        <dbReference type="Proteomes" id="UP000716906"/>
    </source>
</evidence>
<dbReference type="InterPro" id="IPR006674">
    <property type="entry name" value="HD_domain"/>
</dbReference>
<feature type="domain" description="HD" evidence="1">
    <location>
        <begin position="28"/>
        <end position="117"/>
    </location>
</feature>
<organism evidence="2 3">
    <name type="scientific">Faecalicatena fissicatena</name>
    <dbReference type="NCBI Taxonomy" id="290055"/>
    <lineage>
        <taxon>Bacteria</taxon>
        <taxon>Bacillati</taxon>
        <taxon>Bacillota</taxon>
        <taxon>Clostridia</taxon>
        <taxon>Lachnospirales</taxon>
        <taxon>Lachnospiraceae</taxon>
        <taxon>Faecalicatena</taxon>
    </lineage>
</organism>
<reference evidence="2 3" key="1">
    <citation type="journal article" date="2021" name="Sci. Rep.">
        <title>The distribution of antibiotic resistance genes in chicken gut microbiota commensals.</title>
        <authorList>
            <person name="Juricova H."/>
            <person name="Matiasovicova J."/>
            <person name="Kubasova T."/>
            <person name="Cejkova D."/>
            <person name="Rychlik I."/>
        </authorList>
    </citation>
    <scope>NUCLEOTIDE SEQUENCE [LARGE SCALE GENOMIC DNA]</scope>
    <source>
        <strain evidence="2 3">An773</strain>
    </source>
</reference>
<dbReference type="InterPro" id="IPR003607">
    <property type="entry name" value="HD/PDEase_dom"/>
</dbReference>
<comment type="caution">
    <text evidence="2">The sequence shown here is derived from an EMBL/GenBank/DDBJ whole genome shotgun (WGS) entry which is preliminary data.</text>
</comment>
<protein>
    <submittedName>
        <fullName evidence="2">HD domain-containing protein</fullName>
    </submittedName>
</protein>
<dbReference type="SUPFAM" id="SSF109604">
    <property type="entry name" value="HD-domain/PDEase-like"/>
    <property type="match status" value="1"/>
</dbReference>
<name>A0ABS2E5Q2_9FIRM</name>
<proteinExistence type="predicted"/>
<gene>
    <name evidence="2" type="ORF">H7U36_02250</name>
</gene>
<keyword evidence="3" id="KW-1185">Reference proteome</keyword>
<dbReference type="CDD" id="cd00077">
    <property type="entry name" value="HDc"/>
    <property type="match status" value="1"/>
</dbReference>
<evidence type="ECO:0000259" key="1">
    <source>
        <dbReference type="Pfam" id="PF01966"/>
    </source>
</evidence>
<dbReference type="Pfam" id="PF01966">
    <property type="entry name" value="HD"/>
    <property type="match status" value="1"/>
</dbReference>
<dbReference type="Gene3D" id="1.10.3210.10">
    <property type="entry name" value="Hypothetical protein af1432"/>
    <property type="match status" value="1"/>
</dbReference>
<dbReference type="Proteomes" id="UP000716906">
    <property type="component" value="Unassembled WGS sequence"/>
</dbReference>
<sequence length="169" mass="19234">MKRNMDLDKIQALKEKMVEFYRGCPEQIQHFLKVYAFAEMIGEAEGLDEHTLFLLKSTALVHDIGIRPAKEKYGYSNGKLQEQEGPAEAGRLLDELGYGEADRERICYLVGHHHTYTGVDGADYRILLEADFLVNGYEEKMSREALTHGLSAVFETEAGKRLLKTMFDV</sequence>
<evidence type="ECO:0000313" key="2">
    <source>
        <dbReference type="EMBL" id="MBM6736934.1"/>
    </source>
</evidence>
<dbReference type="EMBL" id="JACLYY010000002">
    <property type="protein sequence ID" value="MBM6736934.1"/>
    <property type="molecule type" value="Genomic_DNA"/>
</dbReference>